<sequence>MGESSEHPRPKEKKKSSQKLRLVQKETKKQPVYKNSSPLPSHFTRRQFLRLGGATAATAVIAAAGYAVSQDQGAGTPTELAKATAELAEEYPVEKYDIIVAELKALESKYPPGVMPNVEDPEFIKDAKNTLKLTYSMCNLAIPEWTSESIYDDSELYFTQEKFIEKANTYDPTGQLAGTIAGQVGAVVFENANTHKILFNTFEPVGLATVGRSGLGPLSYLRNTAAHEWGHYVERQQLIPEDKIFVFDNLEYTTTDGAAFAPKPATDGTAQGRLLSGLEEALVDEEMREVQMKEGFDLIQQPTYTEYGRRLDELYRMVGQNRHQHKELLYKLRKEGDPIGILSQFSGFADKSKVLPERDKLRWGVATFEFTLRGMDVYRDMLLNDPTTISQVALAPPQPTYTAMRI</sequence>
<evidence type="ECO:0000313" key="2">
    <source>
        <dbReference type="EMBL" id="OGK45833.1"/>
    </source>
</evidence>
<dbReference type="NCBIfam" id="TIGR01409">
    <property type="entry name" value="TAT_signal_seq"/>
    <property type="match status" value="1"/>
</dbReference>
<name>A0A1F7IR39_9BACT</name>
<gene>
    <name evidence="2" type="ORF">A3A93_01300</name>
</gene>
<dbReference type="PROSITE" id="PS51318">
    <property type="entry name" value="TAT"/>
    <property type="match status" value="1"/>
</dbReference>
<dbReference type="InterPro" id="IPR019546">
    <property type="entry name" value="TAT_signal_bac_arc"/>
</dbReference>
<dbReference type="STRING" id="1802061.A3A93_01300"/>
<evidence type="ECO:0000313" key="3">
    <source>
        <dbReference type="Proteomes" id="UP000177141"/>
    </source>
</evidence>
<proteinExistence type="predicted"/>
<comment type="caution">
    <text evidence="2">The sequence shown here is derived from an EMBL/GenBank/DDBJ whole genome shotgun (WGS) entry which is preliminary data.</text>
</comment>
<reference evidence="2 3" key="1">
    <citation type="journal article" date="2016" name="Nat. Commun.">
        <title>Thousands of microbial genomes shed light on interconnected biogeochemical processes in an aquifer system.</title>
        <authorList>
            <person name="Anantharaman K."/>
            <person name="Brown C.T."/>
            <person name="Hug L.A."/>
            <person name="Sharon I."/>
            <person name="Castelle C.J."/>
            <person name="Probst A.J."/>
            <person name="Thomas B.C."/>
            <person name="Singh A."/>
            <person name="Wilkins M.J."/>
            <person name="Karaoz U."/>
            <person name="Brodie E.L."/>
            <person name="Williams K.H."/>
            <person name="Hubbard S.S."/>
            <person name="Banfield J.F."/>
        </authorList>
    </citation>
    <scope>NUCLEOTIDE SEQUENCE [LARGE SCALE GENOMIC DNA]</scope>
</reference>
<dbReference type="InterPro" id="IPR006311">
    <property type="entry name" value="TAT_signal"/>
</dbReference>
<dbReference type="AlphaFoldDB" id="A0A1F7IR39"/>
<dbReference type="EMBL" id="MGAL01000048">
    <property type="protein sequence ID" value="OGK45833.1"/>
    <property type="molecule type" value="Genomic_DNA"/>
</dbReference>
<evidence type="ECO:0000256" key="1">
    <source>
        <dbReference type="SAM" id="MobiDB-lite"/>
    </source>
</evidence>
<feature type="region of interest" description="Disordered" evidence="1">
    <location>
        <begin position="1"/>
        <end position="39"/>
    </location>
</feature>
<organism evidence="2 3">
    <name type="scientific">Candidatus Roizmanbacteria bacterium RIFCSPLOWO2_01_FULL_38_12</name>
    <dbReference type="NCBI Taxonomy" id="1802061"/>
    <lineage>
        <taxon>Bacteria</taxon>
        <taxon>Candidatus Roizmaniibacteriota</taxon>
    </lineage>
</organism>
<protein>
    <submittedName>
        <fullName evidence="2">Uncharacterized protein</fullName>
    </submittedName>
</protein>
<accession>A0A1F7IR39</accession>
<dbReference type="Proteomes" id="UP000177141">
    <property type="component" value="Unassembled WGS sequence"/>
</dbReference>